<name>A0A975F7J6_9GAMM</name>
<dbReference type="AlphaFoldDB" id="A0A975F7J6"/>
<dbReference type="InterPro" id="IPR038691">
    <property type="entry name" value="ComJ_sf"/>
</dbReference>
<dbReference type="Proteomes" id="UP000672009">
    <property type="component" value="Chromosome"/>
</dbReference>
<dbReference type="KEGG" id="tun:J9260_11710"/>
<proteinExistence type="predicted"/>
<protein>
    <submittedName>
        <fullName evidence="1">Uncharacterized protein</fullName>
    </submittedName>
</protein>
<evidence type="ECO:0000313" key="1">
    <source>
        <dbReference type="EMBL" id="QTR52394.1"/>
    </source>
</evidence>
<reference evidence="1" key="1">
    <citation type="submission" date="2021-04" db="EMBL/GenBank/DDBJ databases">
        <title>Genomics, taxonomy and metabolism of representatives of sulfur bacteria of the genus Thiothrix: Thiothrix fructosivorans QT, Thiothrix unzii A1T and three new species, Thiothrix subterranea sp. nov., Thiothrix litoralis sp. nov. and 'Candidatus Thiothrix anitrata' sp. nov.</title>
        <authorList>
            <person name="Ravin N.V."/>
            <person name="Smolyakov D."/>
            <person name="Rudenko T.S."/>
            <person name="Mardanov A.V."/>
            <person name="Beletsky A.V."/>
            <person name="Markov N.D."/>
            <person name="Fomenkov A.I."/>
            <person name="Roberts R.J."/>
            <person name="Karnachuk O.V."/>
            <person name="Novikov A."/>
            <person name="Grabovich M.Y."/>
        </authorList>
    </citation>
    <scope>NUCLEOTIDE SEQUENCE</scope>
    <source>
        <strain evidence="1">A1</strain>
    </source>
</reference>
<dbReference type="InterPro" id="IPR020354">
    <property type="entry name" value="Competence_nuclease_inhibitor"/>
</dbReference>
<dbReference type="EMBL" id="CP072793">
    <property type="protein sequence ID" value="QTR52394.1"/>
    <property type="molecule type" value="Genomic_DNA"/>
</dbReference>
<dbReference type="Gene3D" id="2.60.34.30">
    <property type="entry name" value="Competence, DNA-entry nuclease inhibitor, ComJ"/>
    <property type="match status" value="1"/>
</dbReference>
<dbReference type="Pfam" id="PF11033">
    <property type="entry name" value="ComJ"/>
    <property type="match status" value="1"/>
</dbReference>
<sequence>MQKVTVNISYAQIAVFDPALPQPFNHWSPAHAAQGFAWRDGSVSFRTLKDVMCGNIVVSDAATFSPSPNSVRSFLVPFRIPASGQVEIASIGGSIIMNLPQGEVALYCEMLPTDMIKFSFVRREQAEFRLLQVDDQLSPSYPLLTTAEPA</sequence>
<dbReference type="RefSeq" id="WP_210217943.1">
    <property type="nucleotide sequence ID" value="NZ_CP072793.1"/>
</dbReference>
<gene>
    <name evidence="1" type="ORF">J9260_11710</name>
</gene>
<accession>A0A975F7J6</accession>
<keyword evidence="2" id="KW-1185">Reference proteome</keyword>
<evidence type="ECO:0000313" key="2">
    <source>
        <dbReference type="Proteomes" id="UP000672009"/>
    </source>
</evidence>
<organism evidence="1 2">
    <name type="scientific">Thiothrix unzii</name>
    <dbReference type="NCBI Taxonomy" id="111769"/>
    <lineage>
        <taxon>Bacteria</taxon>
        <taxon>Pseudomonadati</taxon>
        <taxon>Pseudomonadota</taxon>
        <taxon>Gammaproteobacteria</taxon>
        <taxon>Thiotrichales</taxon>
        <taxon>Thiotrichaceae</taxon>
        <taxon>Thiothrix</taxon>
    </lineage>
</organism>